<dbReference type="EMBL" id="JAVGVR010000001">
    <property type="protein sequence ID" value="MDQ6597352.1"/>
    <property type="molecule type" value="Genomic_DNA"/>
</dbReference>
<feature type="transmembrane region" description="Helical" evidence="1">
    <location>
        <begin position="109"/>
        <end position="133"/>
    </location>
</feature>
<proteinExistence type="predicted"/>
<keyword evidence="1" id="KW-1133">Transmembrane helix</keyword>
<gene>
    <name evidence="3" type="ORF">E2K98_07125</name>
    <name evidence="2" type="ORF">RCG21_13455</name>
</gene>
<comment type="caution">
    <text evidence="3">The sequence shown here is derived from an EMBL/GenBank/DDBJ whole genome shotgun (WGS) entry which is preliminary data.</text>
</comment>
<keyword evidence="5" id="KW-1185">Reference proteome</keyword>
<evidence type="ECO:0000313" key="4">
    <source>
        <dbReference type="Proteomes" id="UP000295132"/>
    </source>
</evidence>
<evidence type="ECO:0000313" key="2">
    <source>
        <dbReference type="EMBL" id="MDQ6597352.1"/>
    </source>
</evidence>
<evidence type="ECO:0000313" key="5">
    <source>
        <dbReference type="Proteomes" id="UP001178888"/>
    </source>
</evidence>
<dbReference type="Proteomes" id="UP001178888">
    <property type="component" value="Unassembled WGS sequence"/>
</dbReference>
<name>A0A4R5VVP3_9BACI</name>
<evidence type="ECO:0000256" key="1">
    <source>
        <dbReference type="SAM" id="Phobius"/>
    </source>
</evidence>
<organism evidence="3 4">
    <name type="scientific">Bacillus salipaludis</name>
    <dbReference type="NCBI Taxonomy" id="2547811"/>
    <lineage>
        <taxon>Bacteria</taxon>
        <taxon>Bacillati</taxon>
        <taxon>Bacillota</taxon>
        <taxon>Bacilli</taxon>
        <taxon>Bacillales</taxon>
        <taxon>Bacillaceae</taxon>
        <taxon>Bacillus</taxon>
    </lineage>
</organism>
<reference evidence="3 4" key="1">
    <citation type="submission" date="2019-03" db="EMBL/GenBank/DDBJ databases">
        <title>Bacillus niacini sp. nov. a Nicotinate-Metabolizing Mesophile Isolated from Soil.</title>
        <authorList>
            <person name="Zhang G."/>
        </authorList>
    </citation>
    <scope>NUCLEOTIDE SEQUENCE [LARGE SCALE GENOMIC DNA]</scope>
    <source>
        <strain evidence="3 4">WN066</strain>
    </source>
</reference>
<keyword evidence="1" id="KW-0472">Membrane</keyword>
<dbReference type="AlphaFoldDB" id="A0A4R5VVP3"/>
<feature type="transmembrane region" description="Helical" evidence="1">
    <location>
        <begin position="40"/>
        <end position="60"/>
    </location>
</feature>
<evidence type="ECO:0000313" key="3">
    <source>
        <dbReference type="EMBL" id="TDK63215.1"/>
    </source>
</evidence>
<sequence>MIIYQIYDRHFNINEYFILFMILGGFSLVYFMPKIMPMSAMLFCLLFGPFFGMFFDHSIAVPPLDFYDVGDVSDYEFFDILSYMMYCPFGYLFIYFFEKFKVSGLLCMVYILAWTVGAIALEWLCVKIGIFHYKNGYGLRYSICVYVFVESLLVIVYHYFFRKRVYR</sequence>
<reference evidence="2" key="2">
    <citation type="submission" date="2023-08" db="EMBL/GenBank/DDBJ databases">
        <title>Nitrogen cycling bacteria in agricultural field soils.</title>
        <authorList>
            <person name="Jang J."/>
        </authorList>
    </citation>
    <scope>NUCLEOTIDE SEQUENCE</scope>
    <source>
        <strain evidence="2">PS3-36</strain>
    </source>
</reference>
<dbReference type="EMBL" id="SMYO01000003">
    <property type="protein sequence ID" value="TDK63215.1"/>
    <property type="molecule type" value="Genomic_DNA"/>
</dbReference>
<protein>
    <submittedName>
        <fullName evidence="3">Uncharacterized protein</fullName>
    </submittedName>
</protein>
<feature type="transmembrane region" description="Helical" evidence="1">
    <location>
        <begin position="80"/>
        <end position="97"/>
    </location>
</feature>
<dbReference type="RefSeq" id="WP_133333557.1">
    <property type="nucleotide sequence ID" value="NZ_JAVGVR010000001.1"/>
</dbReference>
<keyword evidence="1" id="KW-0812">Transmembrane</keyword>
<feature type="transmembrane region" description="Helical" evidence="1">
    <location>
        <begin position="139"/>
        <end position="161"/>
    </location>
</feature>
<feature type="transmembrane region" description="Helical" evidence="1">
    <location>
        <begin position="16"/>
        <end position="33"/>
    </location>
</feature>
<accession>A0A4R5VVP3</accession>
<dbReference type="Proteomes" id="UP000295132">
    <property type="component" value="Unassembled WGS sequence"/>
</dbReference>